<accession>A0AAJ0E8H2</accession>
<dbReference type="AlphaFoldDB" id="A0AAJ0E8H2"/>
<proteinExistence type="inferred from homology"/>
<comment type="caution">
    <text evidence="4">The sequence shown here is derived from an EMBL/GenBank/DDBJ whole genome shotgun (WGS) entry which is preliminary data.</text>
</comment>
<keyword evidence="2" id="KW-0378">Hydrolase</keyword>
<feature type="domain" description="Isochorismatase-like" evidence="3">
    <location>
        <begin position="32"/>
        <end position="217"/>
    </location>
</feature>
<dbReference type="Proteomes" id="UP001243989">
    <property type="component" value="Unassembled WGS sequence"/>
</dbReference>
<organism evidence="4 5">
    <name type="scientific">Colletotrichum phormii</name>
    <dbReference type="NCBI Taxonomy" id="359342"/>
    <lineage>
        <taxon>Eukaryota</taxon>
        <taxon>Fungi</taxon>
        <taxon>Dikarya</taxon>
        <taxon>Ascomycota</taxon>
        <taxon>Pezizomycotina</taxon>
        <taxon>Sordariomycetes</taxon>
        <taxon>Hypocreomycetidae</taxon>
        <taxon>Glomerellales</taxon>
        <taxon>Glomerellaceae</taxon>
        <taxon>Colletotrichum</taxon>
        <taxon>Colletotrichum acutatum species complex</taxon>
    </lineage>
</organism>
<dbReference type="RefSeq" id="XP_060438586.1">
    <property type="nucleotide sequence ID" value="XM_060593035.1"/>
</dbReference>
<dbReference type="InterPro" id="IPR050272">
    <property type="entry name" value="Isochorismatase-like_hydrls"/>
</dbReference>
<evidence type="ECO:0000256" key="2">
    <source>
        <dbReference type="ARBA" id="ARBA00022801"/>
    </source>
</evidence>
<gene>
    <name evidence="4" type="ORF">BDP81DRAFT_455153</name>
</gene>
<sequence length="230" mass="24847">MGITETHRQHPEISSYAASGYGNRMGWGSRPALLLVDICKAYWTTGSPLDLSANPSAIAVPESAAQIVAAAREGGVPVVWTAVEYTDPEMADAGLFWLKAKTLAVWQVWSDLHSQGLADWVNEDLTPKNGDVVVKKKYASGFFGTTLATELTCRNVDTVVICGVSTSGCVRATTLDAMQHGFRPMVAREACGDRSEEIQNANLFDLDSKYADVVSMKDAISRLKSGWEVA</sequence>
<dbReference type="SUPFAM" id="SSF52499">
    <property type="entry name" value="Isochorismatase-like hydrolases"/>
    <property type="match status" value="1"/>
</dbReference>
<evidence type="ECO:0000256" key="1">
    <source>
        <dbReference type="ARBA" id="ARBA00006336"/>
    </source>
</evidence>
<dbReference type="GO" id="GO:0016787">
    <property type="term" value="F:hydrolase activity"/>
    <property type="evidence" value="ECO:0007669"/>
    <property type="project" value="UniProtKB-KW"/>
</dbReference>
<dbReference type="PANTHER" id="PTHR43540">
    <property type="entry name" value="PEROXYUREIDOACRYLATE/UREIDOACRYLATE AMIDOHYDROLASE-RELATED"/>
    <property type="match status" value="1"/>
</dbReference>
<evidence type="ECO:0000313" key="4">
    <source>
        <dbReference type="EMBL" id="KAK1622591.1"/>
    </source>
</evidence>
<dbReference type="PANTHER" id="PTHR43540:SF1">
    <property type="entry name" value="ISOCHORISMATASE HYDROLASE"/>
    <property type="match status" value="1"/>
</dbReference>
<dbReference type="Pfam" id="PF00857">
    <property type="entry name" value="Isochorismatase"/>
    <property type="match status" value="1"/>
</dbReference>
<dbReference type="InterPro" id="IPR000868">
    <property type="entry name" value="Isochorismatase-like_dom"/>
</dbReference>
<name>A0AAJ0E8H2_9PEZI</name>
<dbReference type="InterPro" id="IPR036380">
    <property type="entry name" value="Isochorismatase-like_sf"/>
</dbReference>
<reference evidence="4" key="1">
    <citation type="submission" date="2021-06" db="EMBL/GenBank/DDBJ databases">
        <title>Comparative genomics, transcriptomics and evolutionary studies reveal genomic signatures of adaptation to plant cell wall in hemibiotrophic fungi.</title>
        <authorList>
            <consortium name="DOE Joint Genome Institute"/>
            <person name="Baroncelli R."/>
            <person name="Diaz J.F."/>
            <person name="Benocci T."/>
            <person name="Peng M."/>
            <person name="Battaglia E."/>
            <person name="Haridas S."/>
            <person name="Andreopoulos W."/>
            <person name="Labutti K."/>
            <person name="Pangilinan J."/>
            <person name="Floch G.L."/>
            <person name="Makela M.R."/>
            <person name="Henrissat B."/>
            <person name="Grigoriev I.V."/>
            <person name="Crouch J.A."/>
            <person name="De Vries R.P."/>
            <person name="Sukno S.A."/>
            <person name="Thon M.R."/>
        </authorList>
    </citation>
    <scope>NUCLEOTIDE SEQUENCE</scope>
    <source>
        <strain evidence="4">CBS 102054</strain>
    </source>
</reference>
<comment type="similarity">
    <text evidence="1">Belongs to the isochorismatase family.</text>
</comment>
<evidence type="ECO:0000259" key="3">
    <source>
        <dbReference type="Pfam" id="PF00857"/>
    </source>
</evidence>
<protein>
    <submittedName>
        <fullName evidence="4">N-carbamoylsarcosine amidase</fullName>
    </submittedName>
</protein>
<dbReference type="GeneID" id="85477897"/>
<evidence type="ECO:0000313" key="5">
    <source>
        <dbReference type="Proteomes" id="UP001243989"/>
    </source>
</evidence>
<keyword evidence="5" id="KW-1185">Reference proteome</keyword>
<dbReference type="EMBL" id="JAHMHQ010000034">
    <property type="protein sequence ID" value="KAK1622591.1"/>
    <property type="molecule type" value="Genomic_DNA"/>
</dbReference>
<dbReference type="Gene3D" id="3.40.50.850">
    <property type="entry name" value="Isochorismatase-like"/>
    <property type="match status" value="1"/>
</dbReference>